<dbReference type="OrthoDB" id="9775975at2"/>
<dbReference type="PIRSF" id="PIRSF028704">
    <property type="entry name" value="UPC028704"/>
    <property type="match status" value="1"/>
</dbReference>
<proteinExistence type="predicted"/>
<keyword evidence="1" id="KW-1133">Transmembrane helix</keyword>
<name>A0A2A4CPI3_9RHOB</name>
<feature type="transmembrane region" description="Helical" evidence="1">
    <location>
        <begin position="46"/>
        <end position="64"/>
    </location>
</feature>
<dbReference type="Proteomes" id="UP000243507">
    <property type="component" value="Unassembled WGS sequence"/>
</dbReference>
<feature type="transmembrane region" description="Helical" evidence="1">
    <location>
        <begin position="15"/>
        <end position="34"/>
    </location>
</feature>
<protein>
    <submittedName>
        <fullName evidence="2">OpgC protein</fullName>
    </submittedName>
</protein>
<reference evidence="2 3" key="1">
    <citation type="submission" date="2017-09" db="EMBL/GenBank/DDBJ databases">
        <title>A multilocus sequence analysis scheme for characterization of bacteria in the genus Thioclava.</title>
        <authorList>
            <person name="Liu Y."/>
            <person name="Shao Z."/>
        </authorList>
    </citation>
    <scope>NUCLEOTIDE SEQUENCE [LARGE SCALE GENOMIC DNA]</scope>
    <source>
        <strain evidence="2 3">CAU 1312</strain>
    </source>
</reference>
<feature type="transmembrane region" description="Helical" evidence="1">
    <location>
        <begin position="230"/>
        <end position="246"/>
    </location>
</feature>
<keyword evidence="1" id="KW-0472">Membrane</keyword>
<sequence>MAEPVKSLRDPRIDFFRGLALVMIFINHIPGQIYENFTSRNFGMSDAAEAFVFMAGVSAALAYGPRLIDGLNWAALRKVWHRAWTLYLVHIFTAAWAIAIVSAAALWFGAEEMLTKNAFRPLTTEPLAFLIGIATLGHQLGYVNILPMYAVLLLGAPFLIRLGQRSPRGLLAFAIGFWVLVGTFRLDLPNYPFKGGWFFNPFAWQILFSLGLLTGLALRRGERFVPVKRWLGWLAGGYLVLCAFWVNSPMLMEGLGHVSWQLQQWNVPFYIAGFDKTYVSAPRLLHVLALAYVLSLPGIVPRFAGSRLAEPLRILGRHSLPVFATGTILAIFGQAVKAVHPAGTLQDTALILGGLAIQYGLALIRERIKPKKPVALAAQSADAAAQDRRAA</sequence>
<comment type="caution">
    <text evidence="2">The sequence shown here is derived from an EMBL/GenBank/DDBJ whole genome shotgun (WGS) entry which is preliminary data.</text>
</comment>
<evidence type="ECO:0000313" key="3">
    <source>
        <dbReference type="Proteomes" id="UP000243507"/>
    </source>
</evidence>
<accession>A0A2A4CPI3</accession>
<dbReference type="RefSeq" id="WP_096434026.1">
    <property type="nucleotide sequence ID" value="NZ_NTJD01000008.1"/>
</dbReference>
<feature type="transmembrane region" description="Helical" evidence="1">
    <location>
        <begin position="84"/>
        <end position="110"/>
    </location>
</feature>
<organism evidence="2 3">
    <name type="scientific">Pseudothioclava arenosa</name>
    <dbReference type="NCBI Taxonomy" id="1795308"/>
    <lineage>
        <taxon>Bacteria</taxon>
        <taxon>Pseudomonadati</taxon>
        <taxon>Pseudomonadota</taxon>
        <taxon>Alphaproteobacteria</taxon>
        <taxon>Rhodobacterales</taxon>
        <taxon>Paracoccaceae</taxon>
        <taxon>Pseudothioclava</taxon>
    </lineage>
</organism>
<evidence type="ECO:0000313" key="2">
    <source>
        <dbReference type="EMBL" id="PCD76039.1"/>
    </source>
</evidence>
<feature type="transmembrane region" description="Helical" evidence="1">
    <location>
        <begin position="169"/>
        <end position="186"/>
    </location>
</feature>
<dbReference type="PANTHER" id="PTHR38592">
    <property type="entry name" value="BLL4819 PROTEIN"/>
    <property type="match status" value="1"/>
</dbReference>
<feature type="transmembrane region" description="Helical" evidence="1">
    <location>
        <begin position="284"/>
        <end position="303"/>
    </location>
</feature>
<dbReference type="AlphaFoldDB" id="A0A2A4CPI3"/>
<feature type="transmembrane region" description="Helical" evidence="1">
    <location>
        <begin position="146"/>
        <end position="162"/>
    </location>
</feature>
<dbReference type="EMBL" id="NTJD01000008">
    <property type="protein sequence ID" value="PCD76039.1"/>
    <property type="molecule type" value="Genomic_DNA"/>
</dbReference>
<feature type="transmembrane region" description="Helical" evidence="1">
    <location>
        <begin position="198"/>
        <end position="218"/>
    </location>
</feature>
<dbReference type="Pfam" id="PF10129">
    <property type="entry name" value="OpgC_C"/>
    <property type="match status" value="1"/>
</dbReference>
<evidence type="ECO:0000256" key="1">
    <source>
        <dbReference type="SAM" id="Phobius"/>
    </source>
</evidence>
<keyword evidence="1" id="KW-0812">Transmembrane</keyword>
<dbReference type="PANTHER" id="PTHR38592:SF3">
    <property type="entry name" value="BLL4819 PROTEIN"/>
    <property type="match status" value="1"/>
</dbReference>
<feature type="transmembrane region" description="Helical" evidence="1">
    <location>
        <begin position="348"/>
        <end position="364"/>
    </location>
</feature>
<feature type="transmembrane region" description="Helical" evidence="1">
    <location>
        <begin position="315"/>
        <end position="336"/>
    </location>
</feature>
<gene>
    <name evidence="2" type="ORF">CLN94_11155</name>
</gene>
<dbReference type="InterPro" id="IPR014550">
    <property type="entry name" value="UCP028704_OpgC"/>
</dbReference>
<keyword evidence="3" id="KW-1185">Reference proteome</keyword>